<dbReference type="AlphaFoldDB" id="A0A4Y2MFN6"/>
<dbReference type="InterPro" id="IPR052709">
    <property type="entry name" value="Transposase-MT_Hybrid"/>
</dbReference>
<dbReference type="PANTHER" id="PTHR46060:SF1">
    <property type="entry name" value="MARINER MOS1 TRANSPOSASE-LIKE PROTEIN"/>
    <property type="match status" value="1"/>
</dbReference>
<dbReference type="InterPro" id="IPR036397">
    <property type="entry name" value="RNaseH_sf"/>
</dbReference>
<dbReference type="PANTHER" id="PTHR46060">
    <property type="entry name" value="MARINER MOS1 TRANSPOSASE-LIKE PROTEIN"/>
    <property type="match status" value="1"/>
</dbReference>
<accession>A0A4Y2MFN6</accession>
<gene>
    <name evidence="2" type="ORF">AVEN_114263_1</name>
</gene>
<dbReference type="Proteomes" id="UP000499080">
    <property type="component" value="Unassembled WGS sequence"/>
</dbReference>
<evidence type="ECO:0000256" key="1">
    <source>
        <dbReference type="SAM" id="MobiDB-lite"/>
    </source>
</evidence>
<sequence length="94" mass="10317">MTIDELAQEVGISHGSIHATLSDDLKMKRVIAVCPAAAEPGSNGTGDPTFLETIITGDEIWVYAYDTETKMQSSEWHTTSSPRPKKSRHVKSEK</sequence>
<proteinExistence type="predicted"/>
<name>A0A4Y2MFN6_ARAVE</name>
<dbReference type="Gene3D" id="3.30.420.10">
    <property type="entry name" value="Ribonuclease H-like superfamily/Ribonuclease H"/>
    <property type="match status" value="1"/>
</dbReference>
<dbReference type="EMBL" id="BGPR01007215">
    <property type="protein sequence ID" value="GBN25220.1"/>
    <property type="molecule type" value="Genomic_DNA"/>
</dbReference>
<feature type="compositionally biased region" description="Basic residues" evidence="1">
    <location>
        <begin position="83"/>
        <end position="94"/>
    </location>
</feature>
<dbReference type="GO" id="GO:0003676">
    <property type="term" value="F:nucleic acid binding"/>
    <property type="evidence" value="ECO:0007669"/>
    <property type="project" value="InterPro"/>
</dbReference>
<comment type="caution">
    <text evidence="2">The sequence shown here is derived from an EMBL/GenBank/DDBJ whole genome shotgun (WGS) entry which is preliminary data.</text>
</comment>
<evidence type="ECO:0000313" key="2">
    <source>
        <dbReference type="EMBL" id="GBN25220.1"/>
    </source>
</evidence>
<keyword evidence="3" id="KW-1185">Reference proteome</keyword>
<protein>
    <submittedName>
        <fullName evidence="2">Uncharacterized protein</fullName>
    </submittedName>
</protein>
<dbReference type="OrthoDB" id="7537251at2759"/>
<evidence type="ECO:0000313" key="3">
    <source>
        <dbReference type="Proteomes" id="UP000499080"/>
    </source>
</evidence>
<reference evidence="2 3" key="1">
    <citation type="journal article" date="2019" name="Sci. Rep.">
        <title>Orb-weaving spider Araneus ventricosus genome elucidates the spidroin gene catalogue.</title>
        <authorList>
            <person name="Kono N."/>
            <person name="Nakamura H."/>
            <person name="Ohtoshi R."/>
            <person name="Moran D.A.P."/>
            <person name="Shinohara A."/>
            <person name="Yoshida Y."/>
            <person name="Fujiwara M."/>
            <person name="Mori M."/>
            <person name="Tomita M."/>
            <person name="Arakawa K."/>
        </authorList>
    </citation>
    <scope>NUCLEOTIDE SEQUENCE [LARGE SCALE GENOMIC DNA]</scope>
</reference>
<feature type="compositionally biased region" description="Polar residues" evidence="1">
    <location>
        <begin position="71"/>
        <end position="82"/>
    </location>
</feature>
<feature type="region of interest" description="Disordered" evidence="1">
    <location>
        <begin position="71"/>
        <end position="94"/>
    </location>
</feature>
<organism evidence="2 3">
    <name type="scientific">Araneus ventricosus</name>
    <name type="common">Orbweaver spider</name>
    <name type="synonym">Epeira ventricosa</name>
    <dbReference type="NCBI Taxonomy" id="182803"/>
    <lineage>
        <taxon>Eukaryota</taxon>
        <taxon>Metazoa</taxon>
        <taxon>Ecdysozoa</taxon>
        <taxon>Arthropoda</taxon>
        <taxon>Chelicerata</taxon>
        <taxon>Arachnida</taxon>
        <taxon>Araneae</taxon>
        <taxon>Araneomorphae</taxon>
        <taxon>Entelegynae</taxon>
        <taxon>Araneoidea</taxon>
        <taxon>Araneidae</taxon>
        <taxon>Araneus</taxon>
    </lineage>
</organism>